<dbReference type="Pfam" id="PF00990">
    <property type="entry name" value="GGDEF"/>
    <property type="match status" value="1"/>
</dbReference>
<dbReference type="InterPro" id="IPR000160">
    <property type="entry name" value="GGDEF_dom"/>
</dbReference>
<dbReference type="InterPro" id="IPR043128">
    <property type="entry name" value="Rev_trsase/Diguanyl_cyclase"/>
</dbReference>
<evidence type="ECO:0000313" key="2">
    <source>
        <dbReference type="EMBL" id="EJW93064.1"/>
    </source>
</evidence>
<comment type="caution">
    <text evidence="2">The sequence shown here is derived from an EMBL/GenBank/DDBJ whole genome shotgun (WGS) entry which is preliminary data.</text>
</comment>
<evidence type="ECO:0000259" key="1">
    <source>
        <dbReference type="PROSITE" id="PS50887"/>
    </source>
</evidence>
<accession>J9G0I7</accession>
<protein>
    <submittedName>
        <fullName evidence="2">PAS/PAC sensor-containing diguanylate cyclase</fullName>
    </submittedName>
</protein>
<name>J9G0I7_9ZZZZ</name>
<dbReference type="InterPro" id="IPR052163">
    <property type="entry name" value="DGC-Regulatory_Protein"/>
</dbReference>
<proteinExistence type="predicted"/>
<dbReference type="PANTHER" id="PTHR46663:SF2">
    <property type="entry name" value="GGDEF DOMAIN-CONTAINING PROTEIN"/>
    <property type="match status" value="1"/>
</dbReference>
<feature type="non-terminal residue" evidence="2">
    <location>
        <position position="1"/>
    </location>
</feature>
<dbReference type="CDD" id="cd01949">
    <property type="entry name" value="GGDEF"/>
    <property type="match status" value="1"/>
</dbReference>
<dbReference type="InterPro" id="IPR029787">
    <property type="entry name" value="Nucleotide_cyclase"/>
</dbReference>
<dbReference type="EMBL" id="AMCI01007185">
    <property type="protein sequence ID" value="EJW93064.1"/>
    <property type="molecule type" value="Genomic_DNA"/>
</dbReference>
<sequence length="137" mass="15372">IEKELKNAHDLGALLFLDLDNFKEINDTKGHLFGNQVLQYVGKILRRNIHSDDCAARIGGDEFIAFLSNIHSIDEAAECAERICNEISQTPFDEIWLSCSIGVAIYPTEGTEYIDLVDNADKKLYQAKAHGKNQFSI</sequence>
<dbReference type="AlphaFoldDB" id="J9G0I7"/>
<feature type="domain" description="GGDEF" evidence="1">
    <location>
        <begin position="10"/>
        <end position="137"/>
    </location>
</feature>
<organism evidence="2">
    <name type="scientific">gut metagenome</name>
    <dbReference type="NCBI Taxonomy" id="749906"/>
    <lineage>
        <taxon>unclassified sequences</taxon>
        <taxon>metagenomes</taxon>
        <taxon>organismal metagenomes</taxon>
    </lineage>
</organism>
<reference evidence="2" key="1">
    <citation type="journal article" date="2012" name="PLoS ONE">
        <title>Gene sets for utilization of primary and secondary nutrition supplies in the distal gut of endangered iberian lynx.</title>
        <authorList>
            <person name="Alcaide M."/>
            <person name="Messina E."/>
            <person name="Richter M."/>
            <person name="Bargiela R."/>
            <person name="Peplies J."/>
            <person name="Huws S.A."/>
            <person name="Newbold C.J."/>
            <person name="Golyshin P.N."/>
            <person name="Simon M.A."/>
            <person name="Lopez G."/>
            <person name="Yakimov M.M."/>
            <person name="Ferrer M."/>
        </authorList>
    </citation>
    <scope>NUCLEOTIDE SEQUENCE</scope>
</reference>
<dbReference type="PANTHER" id="PTHR46663">
    <property type="entry name" value="DIGUANYLATE CYCLASE DGCT-RELATED"/>
    <property type="match status" value="1"/>
</dbReference>
<dbReference type="PROSITE" id="PS50887">
    <property type="entry name" value="GGDEF"/>
    <property type="match status" value="1"/>
</dbReference>
<gene>
    <name evidence="2" type="ORF">EVA_18829</name>
</gene>
<dbReference type="SMART" id="SM00267">
    <property type="entry name" value="GGDEF"/>
    <property type="match status" value="1"/>
</dbReference>
<dbReference type="SUPFAM" id="SSF55073">
    <property type="entry name" value="Nucleotide cyclase"/>
    <property type="match status" value="1"/>
</dbReference>
<dbReference type="Gene3D" id="3.30.70.270">
    <property type="match status" value="1"/>
</dbReference>
<dbReference type="NCBIfam" id="TIGR00254">
    <property type="entry name" value="GGDEF"/>
    <property type="match status" value="1"/>
</dbReference>